<dbReference type="RefSeq" id="WP_085679020.1">
    <property type="nucleotide sequence ID" value="NZ_CP020931.1"/>
</dbReference>
<dbReference type="EMBL" id="CP020931">
    <property type="protein sequence ID" value="ARM82918.1"/>
    <property type="molecule type" value="Genomic_DNA"/>
</dbReference>
<proteinExistence type="predicted"/>
<reference evidence="1 2" key="1">
    <citation type="submission" date="2017-04" db="EMBL/GenBank/DDBJ databases">
        <title>Genome Sequence of Marinobacter salarius strain SMR5 Isolated from a culture of the Diatom Skeletonema marinoi.</title>
        <authorList>
            <person name="Topel M."/>
            <person name="Pinder M.I.M."/>
            <person name="Johansson O.N."/>
            <person name="Kourtchenko O."/>
            <person name="Godhe A."/>
            <person name="Clarke A.K."/>
        </authorList>
    </citation>
    <scope>NUCLEOTIDE SEQUENCE [LARGE SCALE GENOMIC DNA]</scope>
    <source>
        <strain evidence="1 2">SMR5</strain>
    </source>
</reference>
<protein>
    <submittedName>
        <fullName evidence="1">Uncharacterized protein</fullName>
    </submittedName>
</protein>
<organism evidence="1 2">
    <name type="scientific">Marinobacter salarius</name>
    <dbReference type="NCBI Taxonomy" id="1420917"/>
    <lineage>
        <taxon>Bacteria</taxon>
        <taxon>Pseudomonadati</taxon>
        <taxon>Pseudomonadota</taxon>
        <taxon>Gammaproteobacteria</taxon>
        <taxon>Pseudomonadales</taxon>
        <taxon>Marinobacteraceae</taxon>
        <taxon>Marinobacter</taxon>
    </lineage>
</organism>
<gene>
    <name evidence="1" type="ORF">MARSALSMR5_00821</name>
</gene>
<evidence type="ECO:0000313" key="1">
    <source>
        <dbReference type="EMBL" id="ARM82918.1"/>
    </source>
</evidence>
<name>A0A1W6K650_9GAMM</name>
<dbReference type="AlphaFoldDB" id="A0A1W6K650"/>
<dbReference type="GeneID" id="77254808"/>
<dbReference type="Proteomes" id="UP000193100">
    <property type="component" value="Chromosome"/>
</dbReference>
<evidence type="ECO:0000313" key="2">
    <source>
        <dbReference type="Proteomes" id="UP000193100"/>
    </source>
</evidence>
<sequence length="293" mass="34102">MAVFGEINSFLDFCERVKRWFGKNKRPATNDNPAKRFFELFEAHGIHRNQIPRYVSQKLSLTDVQDEKSLLKKLDQKMIDDAAELFAVNREWLECASPDIYIAHDFYKRPKKFLAFIEEVLSKGSDLQGIIYTSATEESPQREDTFILLEEDFSIGEDQVLSRYHICNNWHFNYGKSRAYLTACVAAAWKKDVFLHGRKVPHEFITKYAEGQNLLSEEVRDHSPGQHWHPEDMALDPDKFLAGFREGHNKISALETIIRVQSDDEQFTLNEMYSVLRGVPFSEKLKSLEQSEE</sequence>
<accession>A0A1W6K650</accession>